<keyword evidence="3" id="KW-1185">Reference proteome</keyword>
<organism evidence="2 3">
    <name type="scientific">Bergeriella denitrificans</name>
    <name type="common">Neisseria denitrificans</name>
    <dbReference type="NCBI Taxonomy" id="494"/>
    <lineage>
        <taxon>Bacteria</taxon>
        <taxon>Pseudomonadati</taxon>
        <taxon>Pseudomonadota</taxon>
        <taxon>Betaproteobacteria</taxon>
        <taxon>Neisseriales</taxon>
        <taxon>Neisseriaceae</taxon>
        <taxon>Bergeriella</taxon>
    </lineage>
</organism>
<sequence length="42" mass="4669">MDKFVWAMAAMAALLALIIGGGFVATEYVKKHPEMFEVKPQK</sequence>
<evidence type="ECO:0000256" key="1">
    <source>
        <dbReference type="SAM" id="Phobius"/>
    </source>
</evidence>
<gene>
    <name evidence="2" type="ORF">NCTC10295_01250</name>
</gene>
<evidence type="ECO:0000313" key="3">
    <source>
        <dbReference type="Proteomes" id="UP000254651"/>
    </source>
</evidence>
<evidence type="ECO:0000313" key="2">
    <source>
        <dbReference type="EMBL" id="STZ76478.1"/>
    </source>
</evidence>
<feature type="transmembrane region" description="Helical" evidence="1">
    <location>
        <begin position="6"/>
        <end position="29"/>
    </location>
</feature>
<keyword evidence="1" id="KW-0812">Transmembrane</keyword>
<name>A0A378UGG3_BERDE</name>
<proteinExistence type="predicted"/>
<protein>
    <submittedName>
        <fullName evidence="2">Uncharacterized protein</fullName>
    </submittedName>
</protein>
<dbReference type="RefSeq" id="WP_255265806.1">
    <property type="nucleotide sequence ID" value="NZ_CP181246.1"/>
</dbReference>
<dbReference type="EMBL" id="UGQS01000002">
    <property type="protein sequence ID" value="STZ76478.1"/>
    <property type="molecule type" value="Genomic_DNA"/>
</dbReference>
<keyword evidence="1" id="KW-0472">Membrane</keyword>
<dbReference type="Proteomes" id="UP000254651">
    <property type="component" value="Unassembled WGS sequence"/>
</dbReference>
<reference evidence="2 3" key="1">
    <citation type="submission" date="2018-06" db="EMBL/GenBank/DDBJ databases">
        <authorList>
            <consortium name="Pathogen Informatics"/>
            <person name="Doyle S."/>
        </authorList>
    </citation>
    <scope>NUCLEOTIDE SEQUENCE [LARGE SCALE GENOMIC DNA]</scope>
    <source>
        <strain evidence="2 3">NCTC10295</strain>
    </source>
</reference>
<keyword evidence="1" id="KW-1133">Transmembrane helix</keyword>
<accession>A0A378UGG3</accession>
<dbReference type="AlphaFoldDB" id="A0A378UGG3"/>